<gene>
    <name evidence="1" type="ORF">PS900_02985</name>
</gene>
<dbReference type="SUPFAM" id="SSF52540">
    <property type="entry name" value="P-loop containing nucleoside triphosphate hydrolases"/>
    <property type="match status" value="1"/>
</dbReference>
<accession>A0A8H2RQS9</accession>
<dbReference type="Gene3D" id="3.40.50.300">
    <property type="entry name" value="P-loop containing nucleotide triphosphate hydrolases"/>
    <property type="match status" value="1"/>
</dbReference>
<protein>
    <recommendedName>
        <fullName evidence="3">Sulfotransferase</fullName>
    </recommendedName>
</protein>
<evidence type="ECO:0000313" key="1">
    <source>
        <dbReference type="EMBL" id="VVP03910.1"/>
    </source>
</evidence>
<name>A0A8H2RQS9_PSEFL</name>
<dbReference type="InterPro" id="IPR052736">
    <property type="entry name" value="Stf3_sulfotransferase"/>
</dbReference>
<organism evidence="1 2">
    <name type="scientific">Pseudomonas fluorescens</name>
    <dbReference type="NCBI Taxonomy" id="294"/>
    <lineage>
        <taxon>Bacteria</taxon>
        <taxon>Pseudomonadati</taxon>
        <taxon>Pseudomonadota</taxon>
        <taxon>Gammaproteobacteria</taxon>
        <taxon>Pseudomonadales</taxon>
        <taxon>Pseudomonadaceae</taxon>
        <taxon>Pseudomonas</taxon>
    </lineage>
</organism>
<dbReference type="PANTHER" id="PTHR36451:SF1">
    <property type="entry name" value="OMEGA-HYDROXY-BETA-DIHYDROMENAQUINONE-9 SULFOTRANSFERASE STF3"/>
    <property type="match status" value="1"/>
</dbReference>
<dbReference type="AlphaFoldDB" id="A0A8H2RQS9"/>
<dbReference type="EMBL" id="CABVIE010000008">
    <property type="protein sequence ID" value="VVP03910.1"/>
    <property type="molecule type" value="Genomic_DNA"/>
</dbReference>
<proteinExistence type="predicted"/>
<evidence type="ECO:0008006" key="3">
    <source>
        <dbReference type="Google" id="ProtNLM"/>
    </source>
</evidence>
<sequence>MKPDIIRITDLGAPELTERQRRAIAGVPPVEMREEAVLAAACQRTGLSDFGSDDFRERLRVWLKSFDEDTELGPLGRAGMFGDAVRYASSRLRFEDLVKRHPEINDVAIDRPIIVAGLPRSGTTHLVNILAADPRLRSMPLWEAMEPIPAPQDQTSDGEDPRIVRTRQAWGEFEAILPFMPAMHEMSPTHVHEDIELQGLDFSSYLPEWQSRPCRWRDYYYSHDQTPHYRYGRRVLQALTWLQGPNRWVIKSPPHMENLRPLMTTYPDATLVITHRDPVAVLQSAITMIAYGDRIRRHTVDVKALARYWTDRVEHLLRACVRDRDSVPAGQSLDVLFDDYMADQQTVIERIYAMAGLPLTADAKTRIQAYLNANPRGKHGRVVYDLKGDFGVDIAALRERFGFYYERFSVRPERIEGERP</sequence>
<dbReference type="InterPro" id="IPR027417">
    <property type="entry name" value="P-loop_NTPase"/>
</dbReference>
<evidence type="ECO:0000313" key="2">
    <source>
        <dbReference type="Proteomes" id="UP000325723"/>
    </source>
</evidence>
<reference evidence="1 2" key="1">
    <citation type="submission" date="2019-09" db="EMBL/GenBank/DDBJ databases">
        <authorList>
            <person name="Chandra G."/>
            <person name="Truman W A."/>
        </authorList>
    </citation>
    <scope>NUCLEOTIDE SEQUENCE [LARGE SCALE GENOMIC DNA]</scope>
    <source>
        <strain evidence="1">PS900</strain>
    </source>
</reference>
<dbReference type="PANTHER" id="PTHR36451">
    <property type="entry name" value="PAPS-DEPENDENT SULFOTRANSFERASE STF3"/>
    <property type="match status" value="1"/>
</dbReference>
<dbReference type="RefSeq" id="WP_150754312.1">
    <property type="nucleotide sequence ID" value="NZ_CABVHR010000009.1"/>
</dbReference>
<dbReference type="Proteomes" id="UP000325723">
    <property type="component" value="Unassembled WGS sequence"/>
</dbReference>
<comment type="caution">
    <text evidence="1">The sequence shown here is derived from an EMBL/GenBank/DDBJ whole genome shotgun (WGS) entry which is preliminary data.</text>
</comment>
<dbReference type="Pfam" id="PF13469">
    <property type="entry name" value="Sulfotransfer_3"/>
    <property type="match status" value="1"/>
</dbReference>